<organism evidence="2 3">
    <name type="scientific">Fusarium agapanthi</name>
    <dbReference type="NCBI Taxonomy" id="1803897"/>
    <lineage>
        <taxon>Eukaryota</taxon>
        <taxon>Fungi</taxon>
        <taxon>Dikarya</taxon>
        <taxon>Ascomycota</taxon>
        <taxon>Pezizomycotina</taxon>
        <taxon>Sordariomycetes</taxon>
        <taxon>Hypocreomycetidae</taxon>
        <taxon>Hypocreales</taxon>
        <taxon>Nectriaceae</taxon>
        <taxon>Fusarium</taxon>
        <taxon>Fusarium fujikuroi species complex</taxon>
    </lineage>
</organism>
<protein>
    <submittedName>
        <fullName evidence="2">Uncharacterized protein</fullName>
    </submittedName>
</protein>
<dbReference type="AlphaFoldDB" id="A0A9P5AXB5"/>
<dbReference type="Proteomes" id="UP000737391">
    <property type="component" value="Unassembled WGS sequence"/>
</dbReference>
<comment type="caution">
    <text evidence="2">The sequence shown here is derived from an EMBL/GenBank/DDBJ whole genome shotgun (WGS) entry which is preliminary data.</text>
</comment>
<feature type="compositionally biased region" description="Basic and acidic residues" evidence="1">
    <location>
        <begin position="1"/>
        <end position="19"/>
    </location>
</feature>
<proteinExistence type="predicted"/>
<evidence type="ECO:0000256" key="1">
    <source>
        <dbReference type="SAM" id="MobiDB-lite"/>
    </source>
</evidence>
<dbReference type="EMBL" id="LUFC02001584">
    <property type="protein sequence ID" value="KAF4473485.1"/>
    <property type="molecule type" value="Genomic_DNA"/>
</dbReference>
<feature type="region of interest" description="Disordered" evidence="1">
    <location>
        <begin position="1"/>
        <end position="64"/>
    </location>
</feature>
<evidence type="ECO:0000313" key="3">
    <source>
        <dbReference type="Proteomes" id="UP000737391"/>
    </source>
</evidence>
<dbReference type="OrthoDB" id="5099850at2759"/>
<name>A0A9P5AXB5_9HYPO</name>
<sequence>MTPNKNDKDTPTEHGELPKTAENAQGRSISDNPVPSPGTADMRPAFGTNLDNGNSARNAPGMRGSTFHGATGFSRSLGWGDRVIVRGRGGRANSGPGRGNFDLGRVRGQFNRGRGVTHSSRGGVQRTPRVARPADTNNSADKSNNGFVPSTSALSSSQATTEMFPRFCIFNLNDEGDMKKYREMQEYARVNKLSFASGPLQDNGNEIARQRRRDREIDLGEGAPLGMGLSHTGGHRKEKKQSSPVEPGIECIVCGSKTHSAEFCLMSPSGNVPLCILCPSKRHNTEDCTKMSDMSLTEKVRIFVDRRANLPPLEAKVQWWDLLYTWLNDESSNGEALPIIFPWSQEFAKEISWRQRGRYLKGLQTVFDSSGHDREVLPKDVTTSTLDAVYVNHVAKDGATWIADLAKRVLGGGGHNGST</sequence>
<reference evidence="2" key="1">
    <citation type="submission" date="2020-01" db="EMBL/GenBank/DDBJ databases">
        <title>Identification and distribution of gene clusters putatively required for synthesis of sphingolipid metabolism inhibitors in phylogenetically diverse species of the filamentous fungus Fusarium.</title>
        <authorList>
            <person name="Kim H.-S."/>
            <person name="Busman M."/>
            <person name="Brown D.W."/>
            <person name="Divon H."/>
            <person name="Uhlig S."/>
            <person name="Proctor R.H."/>
        </authorList>
    </citation>
    <scope>NUCLEOTIDE SEQUENCE</scope>
    <source>
        <strain evidence="2">NRRL 31653</strain>
    </source>
</reference>
<evidence type="ECO:0000313" key="2">
    <source>
        <dbReference type="EMBL" id="KAF4473485.1"/>
    </source>
</evidence>
<feature type="region of interest" description="Disordered" evidence="1">
    <location>
        <begin position="88"/>
        <end position="156"/>
    </location>
</feature>
<feature type="compositionally biased region" description="Polar residues" evidence="1">
    <location>
        <begin position="22"/>
        <end position="33"/>
    </location>
</feature>
<feature type="compositionally biased region" description="Polar residues" evidence="1">
    <location>
        <begin position="135"/>
        <end position="149"/>
    </location>
</feature>
<feature type="region of interest" description="Disordered" evidence="1">
    <location>
        <begin position="201"/>
        <end position="243"/>
    </location>
</feature>
<accession>A0A9P5AXB5</accession>
<keyword evidence="3" id="KW-1185">Reference proteome</keyword>
<gene>
    <name evidence="2" type="ORF">FAGAP_13068</name>
</gene>